<dbReference type="RefSeq" id="WP_359521287.1">
    <property type="nucleotide sequence ID" value="NZ_JBIBDZ010000028.1"/>
</dbReference>
<dbReference type="Gene3D" id="1.10.10.10">
    <property type="entry name" value="Winged helix-like DNA-binding domain superfamily/Winged helix DNA-binding domain"/>
    <property type="match status" value="1"/>
</dbReference>
<name>A0ABW6Y4B3_9ACTN</name>
<keyword evidence="3" id="KW-1185">Reference proteome</keyword>
<evidence type="ECO:0000313" key="3">
    <source>
        <dbReference type="Proteomes" id="UP001602370"/>
    </source>
</evidence>
<comment type="caution">
    <text evidence="2">The sequence shown here is derived from an EMBL/GenBank/DDBJ whole genome shotgun (WGS) entry which is preliminary data.</text>
</comment>
<sequence>MQQHTTPAQIRAAAEEQIRPLGEKRKRLMAELEELDRELRPLVVHAIRNEVTYRRVQEITGLSPNTSRTWLNREGGRGGRGAVRKGK</sequence>
<dbReference type="EMBL" id="JBIBDZ010000028">
    <property type="protein sequence ID" value="MFF5924402.1"/>
    <property type="molecule type" value="Genomic_DNA"/>
</dbReference>
<dbReference type="Proteomes" id="UP001602370">
    <property type="component" value="Unassembled WGS sequence"/>
</dbReference>
<accession>A0ABW6Y4B3</accession>
<protein>
    <submittedName>
        <fullName evidence="2">Uncharacterized protein</fullName>
    </submittedName>
</protein>
<feature type="region of interest" description="Disordered" evidence="1">
    <location>
        <begin position="1"/>
        <end position="21"/>
    </location>
</feature>
<reference evidence="2 3" key="1">
    <citation type="submission" date="2024-10" db="EMBL/GenBank/DDBJ databases">
        <title>The Natural Products Discovery Center: Release of the First 8490 Sequenced Strains for Exploring Actinobacteria Biosynthetic Diversity.</title>
        <authorList>
            <person name="Kalkreuter E."/>
            <person name="Kautsar S.A."/>
            <person name="Yang D."/>
            <person name="Bader C.D."/>
            <person name="Teijaro C.N."/>
            <person name="Fluegel L."/>
            <person name="Davis C.M."/>
            <person name="Simpson J.R."/>
            <person name="Lauterbach L."/>
            <person name="Steele A.D."/>
            <person name="Gui C."/>
            <person name="Meng S."/>
            <person name="Li G."/>
            <person name="Viehrig K."/>
            <person name="Ye F."/>
            <person name="Su P."/>
            <person name="Kiefer A.F."/>
            <person name="Nichols A."/>
            <person name="Cepeda A.J."/>
            <person name="Yan W."/>
            <person name="Fan B."/>
            <person name="Jiang Y."/>
            <person name="Adhikari A."/>
            <person name="Zheng C.-J."/>
            <person name="Schuster L."/>
            <person name="Cowan T.M."/>
            <person name="Smanski M.J."/>
            <person name="Chevrette M.G."/>
            <person name="De Carvalho L.P.S."/>
            <person name="Shen B."/>
        </authorList>
    </citation>
    <scope>NUCLEOTIDE SEQUENCE [LARGE SCALE GENOMIC DNA]</scope>
    <source>
        <strain evidence="2 3">NPDC012605</strain>
    </source>
</reference>
<feature type="region of interest" description="Disordered" evidence="1">
    <location>
        <begin position="67"/>
        <end position="87"/>
    </location>
</feature>
<evidence type="ECO:0000313" key="2">
    <source>
        <dbReference type="EMBL" id="MFF5924402.1"/>
    </source>
</evidence>
<gene>
    <name evidence="2" type="ORF">ACFY8C_39945</name>
</gene>
<evidence type="ECO:0000256" key="1">
    <source>
        <dbReference type="SAM" id="MobiDB-lite"/>
    </source>
</evidence>
<organism evidence="2 3">
    <name type="scientific">Streptomyces flavochromogenes</name>
    <dbReference type="NCBI Taxonomy" id="68199"/>
    <lineage>
        <taxon>Bacteria</taxon>
        <taxon>Bacillati</taxon>
        <taxon>Actinomycetota</taxon>
        <taxon>Actinomycetes</taxon>
        <taxon>Kitasatosporales</taxon>
        <taxon>Streptomycetaceae</taxon>
        <taxon>Streptomyces</taxon>
    </lineage>
</organism>
<proteinExistence type="predicted"/>
<dbReference type="InterPro" id="IPR036388">
    <property type="entry name" value="WH-like_DNA-bd_sf"/>
</dbReference>